<keyword evidence="1 7" id="KW-0489">Methyltransferase</keyword>
<dbReference type="PIRSF" id="PIRSF005739">
    <property type="entry name" value="O-mtase"/>
    <property type="match status" value="1"/>
</dbReference>
<evidence type="ECO:0000259" key="6">
    <source>
        <dbReference type="Pfam" id="PF08100"/>
    </source>
</evidence>
<dbReference type="Pfam" id="PF00891">
    <property type="entry name" value="Methyltransf_2"/>
    <property type="match status" value="1"/>
</dbReference>
<feature type="domain" description="O-methyltransferase dimerisation" evidence="6">
    <location>
        <begin position="19"/>
        <end position="88"/>
    </location>
</feature>
<evidence type="ECO:0000313" key="7">
    <source>
        <dbReference type="EMBL" id="QFZ20804.1"/>
    </source>
</evidence>
<feature type="active site" description="Proton acceptor" evidence="4">
    <location>
        <position position="245"/>
    </location>
</feature>
<dbReference type="AlphaFoldDB" id="A0A5Q0H4F8"/>
<dbReference type="GO" id="GO:0008171">
    <property type="term" value="F:O-methyltransferase activity"/>
    <property type="evidence" value="ECO:0007669"/>
    <property type="project" value="InterPro"/>
</dbReference>
<dbReference type="Gene3D" id="3.40.50.150">
    <property type="entry name" value="Vaccinia Virus protein VP39"/>
    <property type="match status" value="1"/>
</dbReference>
<dbReference type="KEGG" id="ssyi:EKG83_28465"/>
<feature type="domain" description="O-methyltransferase C-terminal" evidence="5">
    <location>
        <begin position="115"/>
        <end position="315"/>
    </location>
</feature>
<dbReference type="EMBL" id="CP034550">
    <property type="protein sequence ID" value="QFZ20804.1"/>
    <property type="molecule type" value="Genomic_DNA"/>
</dbReference>
<name>A0A5Q0H4F8_SACSY</name>
<dbReference type="InterPro" id="IPR012967">
    <property type="entry name" value="COMT_dimerisation"/>
</dbReference>
<dbReference type="InterPro" id="IPR016461">
    <property type="entry name" value="COMT-like"/>
</dbReference>
<evidence type="ECO:0000256" key="3">
    <source>
        <dbReference type="ARBA" id="ARBA00022691"/>
    </source>
</evidence>
<evidence type="ECO:0000256" key="2">
    <source>
        <dbReference type="ARBA" id="ARBA00022679"/>
    </source>
</evidence>
<dbReference type="InterPro" id="IPR001077">
    <property type="entry name" value="COMT_C"/>
</dbReference>
<evidence type="ECO:0000256" key="1">
    <source>
        <dbReference type="ARBA" id="ARBA00022603"/>
    </source>
</evidence>
<protein>
    <submittedName>
        <fullName evidence="7">SAM-dependent methyltransferase</fullName>
    </submittedName>
</protein>
<sequence>MTSSSEDPVRQVLSDAMAHLYSAALRAAVLLDVAEHLADGPRDAADLAGEIGAHGPSLHRLLRFLAGRGVFREDEDGRFHLTPAGDVLRADAPRTVRTAVLGMTSDLCLLPATGLAAALRDGGTAFEHRFGRPLFEYLAENPEAGDEFNQAMVDISTAEGDAILAVYDFPGSGVVVDVGGGHGALLLSVLRAHPGLRGVLLDQDAVVAGHLLGQLGGDDRWEVVAGDFFDSVPPGDLLVLKNVLHDWDDEQCARILGNCRRALRPGGRVLVVDAVIPPGNEPDFSKLLDMSMLTLLPGRERTEPQFRDLFDRAGLRLTRVVRTAGVFSLIEAVPG</sequence>
<dbReference type="Proteomes" id="UP000325787">
    <property type="component" value="Chromosome"/>
</dbReference>
<dbReference type="OrthoDB" id="3804952at2"/>
<keyword evidence="3" id="KW-0949">S-adenosyl-L-methionine</keyword>
<dbReference type="SUPFAM" id="SSF53335">
    <property type="entry name" value="S-adenosyl-L-methionine-dependent methyltransferases"/>
    <property type="match status" value="1"/>
</dbReference>
<dbReference type="InterPro" id="IPR036390">
    <property type="entry name" value="WH_DNA-bd_sf"/>
</dbReference>
<evidence type="ECO:0000259" key="5">
    <source>
        <dbReference type="Pfam" id="PF00891"/>
    </source>
</evidence>
<dbReference type="Pfam" id="PF08100">
    <property type="entry name" value="Dimerisation"/>
    <property type="match status" value="1"/>
</dbReference>
<dbReference type="Gene3D" id="1.10.10.10">
    <property type="entry name" value="Winged helix-like DNA-binding domain superfamily/Winged helix DNA-binding domain"/>
    <property type="match status" value="1"/>
</dbReference>
<organism evidence="7 8">
    <name type="scientific">Saccharothrix syringae</name>
    <name type="common">Nocardiopsis syringae</name>
    <dbReference type="NCBI Taxonomy" id="103733"/>
    <lineage>
        <taxon>Bacteria</taxon>
        <taxon>Bacillati</taxon>
        <taxon>Actinomycetota</taxon>
        <taxon>Actinomycetes</taxon>
        <taxon>Pseudonocardiales</taxon>
        <taxon>Pseudonocardiaceae</taxon>
        <taxon>Saccharothrix</taxon>
    </lineage>
</organism>
<keyword evidence="2 7" id="KW-0808">Transferase</keyword>
<evidence type="ECO:0000256" key="4">
    <source>
        <dbReference type="PIRSR" id="PIRSR005739-1"/>
    </source>
</evidence>
<dbReference type="GO" id="GO:0046983">
    <property type="term" value="F:protein dimerization activity"/>
    <property type="evidence" value="ECO:0007669"/>
    <property type="project" value="InterPro"/>
</dbReference>
<reference evidence="8" key="1">
    <citation type="journal article" date="2021" name="Curr. Microbiol.">
        <title>Complete genome of nocamycin-producing strain Saccharothrix syringae NRRL B-16468 reveals the biosynthetic potential for secondary metabolites.</title>
        <authorList>
            <person name="Mo X."/>
            <person name="Yang S."/>
        </authorList>
    </citation>
    <scope>NUCLEOTIDE SEQUENCE [LARGE SCALE GENOMIC DNA]</scope>
    <source>
        <strain evidence="8">ATCC 51364 / DSM 43886 / JCM 6844 / KCTC 9398 / NBRC 14523 / NRRL B-16468 / INA 2240</strain>
    </source>
</reference>
<keyword evidence="8" id="KW-1185">Reference proteome</keyword>
<dbReference type="GO" id="GO:0032259">
    <property type="term" value="P:methylation"/>
    <property type="evidence" value="ECO:0007669"/>
    <property type="project" value="UniProtKB-KW"/>
</dbReference>
<dbReference type="RefSeq" id="WP_033428836.1">
    <property type="nucleotide sequence ID" value="NZ_CP034550.1"/>
</dbReference>
<dbReference type="SUPFAM" id="SSF46785">
    <property type="entry name" value="Winged helix' DNA-binding domain"/>
    <property type="match status" value="1"/>
</dbReference>
<evidence type="ECO:0000313" key="8">
    <source>
        <dbReference type="Proteomes" id="UP000325787"/>
    </source>
</evidence>
<gene>
    <name evidence="7" type="ORF">EKG83_28465</name>
</gene>
<dbReference type="CDD" id="cd02440">
    <property type="entry name" value="AdoMet_MTases"/>
    <property type="match status" value="1"/>
</dbReference>
<dbReference type="PANTHER" id="PTHR43712">
    <property type="entry name" value="PUTATIVE (AFU_ORTHOLOGUE AFUA_4G14580)-RELATED"/>
    <property type="match status" value="1"/>
</dbReference>
<proteinExistence type="predicted"/>
<dbReference type="PROSITE" id="PS51683">
    <property type="entry name" value="SAM_OMT_II"/>
    <property type="match status" value="1"/>
</dbReference>
<accession>A0A5Q0H4F8</accession>
<dbReference type="PANTHER" id="PTHR43712:SF2">
    <property type="entry name" value="O-METHYLTRANSFERASE CICE"/>
    <property type="match status" value="1"/>
</dbReference>
<dbReference type="InterPro" id="IPR029063">
    <property type="entry name" value="SAM-dependent_MTases_sf"/>
</dbReference>
<dbReference type="InterPro" id="IPR036388">
    <property type="entry name" value="WH-like_DNA-bd_sf"/>
</dbReference>